<gene>
    <name evidence="2" type="ORF">E4021_06245</name>
</gene>
<name>A0A4S4NPJ3_9BACT</name>
<evidence type="ECO:0000313" key="3">
    <source>
        <dbReference type="Proteomes" id="UP000308528"/>
    </source>
</evidence>
<reference evidence="2 3" key="1">
    <citation type="submission" date="2019-04" db="EMBL/GenBank/DDBJ databases">
        <title>Lewinella litorea sp. nov., isolated from a marine sand.</title>
        <authorList>
            <person name="Yoon J.-H."/>
        </authorList>
    </citation>
    <scope>NUCLEOTIDE SEQUENCE [LARGE SCALE GENOMIC DNA]</scope>
    <source>
        <strain evidence="2 3">HSMS-39</strain>
    </source>
</reference>
<evidence type="ECO:0000313" key="2">
    <source>
        <dbReference type="EMBL" id="THH40331.1"/>
    </source>
</evidence>
<keyword evidence="1" id="KW-0732">Signal</keyword>
<protein>
    <recommendedName>
        <fullName evidence="4">Outer membrane protein beta-barrel domain-containing protein</fullName>
    </recommendedName>
</protein>
<feature type="chain" id="PRO_5020636424" description="Outer membrane protein beta-barrel domain-containing protein" evidence="1">
    <location>
        <begin position="21"/>
        <end position="252"/>
    </location>
</feature>
<dbReference type="OrthoDB" id="7475268at2"/>
<dbReference type="Proteomes" id="UP000308528">
    <property type="component" value="Unassembled WGS sequence"/>
</dbReference>
<evidence type="ECO:0008006" key="4">
    <source>
        <dbReference type="Google" id="ProtNLM"/>
    </source>
</evidence>
<feature type="signal peptide" evidence="1">
    <location>
        <begin position="1"/>
        <end position="20"/>
    </location>
</feature>
<sequence length="252" mass="27776">MRRCPLLLLLWIIATTALFAQGLAGESNLDRAVLIGLDYGPFTTAGDLGDRFGSGFALGAGVDYLPRGRNWQFGFMAQFGFGSTVKEDVLANLRTDAGHVIGNQRQPANVQLRQRQFFVGPRLGYTLPIGDNRRAGVKLTTAAGYFFSRIRIQDDPVQYVPQLDPAYQATYDRLSGGPALYQFIGYQQLSRNRRLNFYLGGDATLGFTQPLRSYDALSYGPPPAGGRTDLVFGLRAGLILPIYQGEGRDIFY</sequence>
<dbReference type="EMBL" id="SRSF01000002">
    <property type="protein sequence ID" value="THH40331.1"/>
    <property type="molecule type" value="Genomic_DNA"/>
</dbReference>
<organism evidence="2 3">
    <name type="scientific">Neolewinella litorea</name>
    <dbReference type="NCBI Taxonomy" id="2562452"/>
    <lineage>
        <taxon>Bacteria</taxon>
        <taxon>Pseudomonadati</taxon>
        <taxon>Bacteroidota</taxon>
        <taxon>Saprospiria</taxon>
        <taxon>Saprospirales</taxon>
        <taxon>Lewinellaceae</taxon>
        <taxon>Neolewinella</taxon>
    </lineage>
</organism>
<proteinExistence type="predicted"/>
<accession>A0A4S4NPJ3</accession>
<dbReference type="AlphaFoldDB" id="A0A4S4NPJ3"/>
<evidence type="ECO:0000256" key="1">
    <source>
        <dbReference type="SAM" id="SignalP"/>
    </source>
</evidence>
<dbReference type="RefSeq" id="WP_136457491.1">
    <property type="nucleotide sequence ID" value="NZ_SRSF01000002.1"/>
</dbReference>
<keyword evidence="3" id="KW-1185">Reference proteome</keyword>
<comment type="caution">
    <text evidence="2">The sequence shown here is derived from an EMBL/GenBank/DDBJ whole genome shotgun (WGS) entry which is preliminary data.</text>
</comment>